<keyword evidence="2" id="KW-1185">Reference proteome</keyword>
<evidence type="ECO:0000313" key="2">
    <source>
        <dbReference type="Proteomes" id="UP000010473"/>
    </source>
</evidence>
<dbReference type="KEGG" id="scs:Sta7437_2476"/>
<sequence>MVISSLLVATPAWSRPHDTSHETVVKQPVLNSQNNYSNGLSYTQKNQLIDLLRGSSRDSSLLNPSLRIKIANQIHSLPPGIEKRLARGKGLPSGLAKKVNLPNEINEYLNLSQELKIIVLGSSVVVLDPFNNIILDVLQYIF</sequence>
<protein>
    <submittedName>
        <fullName evidence="1">Uncharacterized protein</fullName>
    </submittedName>
</protein>
<dbReference type="HOGENOM" id="CLU_131505_1_0_3"/>
<name>K9XVB4_STAC7</name>
<dbReference type="Proteomes" id="UP000010473">
    <property type="component" value="Chromosome"/>
</dbReference>
<accession>K9XVB4</accession>
<dbReference type="EMBL" id="CP003653">
    <property type="protein sequence ID" value="AFZ36009.1"/>
    <property type="molecule type" value="Genomic_DNA"/>
</dbReference>
<proteinExistence type="predicted"/>
<evidence type="ECO:0000313" key="1">
    <source>
        <dbReference type="EMBL" id="AFZ36009.1"/>
    </source>
</evidence>
<dbReference type="Gene3D" id="3.10.450.160">
    <property type="entry name" value="inner membrane protein cigr"/>
    <property type="match status" value="1"/>
</dbReference>
<organism evidence="1 2">
    <name type="scientific">Stanieria cyanosphaera (strain ATCC 29371 / PCC 7437)</name>
    <dbReference type="NCBI Taxonomy" id="111780"/>
    <lineage>
        <taxon>Bacteria</taxon>
        <taxon>Bacillati</taxon>
        <taxon>Cyanobacteriota</taxon>
        <taxon>Cyanophyceae</taxon>
        <taxon>Pleurocapsales</taxon>
        <taxon>Dermocarpellaceae</taxon>
        <taxon>Stanieria</taxon>
    </lineage>
</organism>
<reference evidence="2" key="1">
    <citation type="journal article" date="2013" name="Proc. Natl. Acad. Sci. U.S.A.">
        <title>Improving the coverage of the cyanobacterial phylum using diversity-driven genome sequencing.</title>
        <authorList>
            <person name="Shih P.M."/>
            <person name="Wu D."/>
            <person name="Latifi A."/>
            <person name="Axen S.D."/>
            <person name="Fewer D.P."/>
            <person name="Talla E."/>
            <person name="Calteau A."/>
            <person name="Cai F."/>
            <person name="Tandeau de Marsac N."/>
            <person name="Rippka R."/>
            <person name="Herdman M."/>
            <person name="Sivonen K."/>
            <person name="Coursin T."/>
            <person name="Laurent T."/>
            <person name="Goodwin L."/>
            <person name="Nolan M."/>
            <person name="Davenport K.W."/>
            <person name="Han C.S."/>
            <person name="Rubin E.M."/>
            <person name="Eisen J.A."/>
            <person name="Woyke T."/>
            <person name="Gugger M."/>
            <person name="Kerfeld C.A."/>
        </authorList>
    </citation>
    <scope>NUCLEOTIDE SEQUENCE [LARGE SCALE GENOMIC DNA]</scope>
    <source>
        <strain evidence="2">ATCC 29371 / PCC 7437</strain>
    </source>
</reference>
<gene>
    <name evidence="1" type="ordered locus">Sta7437_2476</name>
</gene>
<dbReference type="AlphaFoldDB" id="K9XVB4"/>